<evidence type="ECO:0000256" key="1">
    <source>
        <dbReference type="ARBA" id="ARBA00022574"/>
    </source>
</evidence>
<accession>A0ABR0M3Y6</accession>
<evidence type="ECO:0000256" key="2">
    <source>
        <dbReference type="ARBA" id="ARBA00022737"/>
    </source>
</evidence>
<sequence length="113" mass="12208">MTGSYNNNFMIYPAEEGRDTEVVLQADKSAFKAKKVGIPTPMNSATSPTVGGKKGGSRANSPAAGQGGQQRMRKETDADQIDFNKKILHMSWHPFEDSIAIAATNNLFVFSAL</sequence>
<organism evidence="4 5">
    <name type="scientific">Cryomyces antarcticus</name>
    <dbReference type="NCBI Taxonomy" id="329879"/>
    <lineage>
        <taxon>Eukaryota</taxon>
        <taxon>Fungi</taxon>
        <taxon>Dikarya</taxon>
        <taxon>Ascomycota</taxon>
        <taxon>Pezizomycotina</taxon>
        <taxon>Dothideomycetes</taxon>
        <taxon>Dothideomycetes incertae sedis</taxon>
        <taxon>Cryomyces</taxon>
    </lineage>
</organism>
<dbReference type="EMBL" id="JAVRRA010001757">
    <property type="protein sequence ID" value="KAK5279233.1"/>
    <property type="molecule type" value="Genomic_DNA"/>
</dbReference>
<dbReference type="PANTHER" id="PTHR11871">
    <property type="entry name" value="PROTEIN PHOSPHATASE PP2A REGULATORY SUBUNIT B"/>
    <property type="match status" value="1"/>
</dbReference>
<name>A0ABR0M3Y6_9PEZI</name>
<keyword evidence="2" id="KW-0677">Repeat</keyword>
<evidence type="ECO:0000256" key="3">
    <source>
        <dbReference type="SAM" id="MobiDB-lite"/>
    </source>
</evidence>
<comment type="caution">
    <text evidence="4">The sequence shown here is derived from an EMBL/GenBank/DDBJ whole genome shotgun (WGS) entry which is preliminary data.</text>
</comment>
<feature type="region of interest" description="Disordered" evidence="3">
    <location>
        <begin position="35"/>
        <end position="78"/>
    </location>
</feature>
<keyword evidence="5" id="KW-1185">Reference proteome</keyword>
<gene>
    <name evidence="4" type="primary">CDC55</name>
    <name evidence="4" type="ORF">LTR16_007862</name>
</gene>
<keyword evidence="1" id="KW-0853">WD repeat</keyword>
<reference evidence="4 5" key="1">
    <citation type="submission" date="2023-08" db="EMBL/GenBank/DDBJ databases">
        <title>Black Yeasts Isolated from many extreme environments.</title>
        <authorList>
            <person name="Coleine C."/>
            <person name="Stajich J.E."/>
            <person name="Selbmann L."/>
        </authorList>
    </citation>
    <scope>NUCLEOTIDE SEQUENCE [LARGE SCALE GENOMIC DNA]</scope>
    <source>
        <strain evidence="4 5">CCFEE 536</strain>
    </source>
</reference>
<evidence type="ECO:0000313" key="5">
    <source>
        <dbReference type="Proteomes" id="UP001357485"/>
    </source>
</evidence>
<proteinExistence type="predicted"/>
<dbReference type="InterPro" id="IPR000009">
    <property type="entry name" value="PP2A_PR55"/>
</dbReference>
<dbReference type="Proteomes" id="UP001357485">
    <property type="component" value="Unassembled WGS sequence"/>
</dbReference>
<protein>
    <submittedName>
        <fullName evidence="4">Protein phosphatase 2A regulatory subunit cdc55</fullName>
    </submittedName>
</protein>
<evidence type="ECO:0000313" key="4">
    <source>
        <dbReference type="EMBL" id="KAK5279233.1"/>
    </source>
</evidence>